<evidence type="ECO:0000256" key="5">
    <source>
        <dbReference type="ARBA" id="ARBA00023004"/>
    </source>
</evidence>
<evidence type="ECO:0000313" key="8">
    <source>
        <dbReference type="Proteomes" id="UP000050794"/>
    </source>
</evidence>
<evidence type="ECO:0000313" key="7">
    <source>
        <dbReference type="EMBL" id="VDM48387.1"/>
    </source>
</evidence>
<accession>A0A183V8J6</accession>
<evidence type="ECO:0000256" key="6">
    <source>
        <dbReference type="ARBA" id="ARBA00023033"/>
    </source>
</evidence>
<comment type="similarity">
    <text evidence="1">Belongs to the cytochrome P450 family.</text>
</comment>
<organism evidence="8 9">
    <name type="scientific">Toxocara canis</name>
    <name type="common">Canine roundworm</name>
    <dbReference type="NCBI Taxonomy" id="6265"/>
    <lineage>
        <taxon>Eukaryota</taxon>
        <taxon>Metazoa</taxon>
        <taxon>Ecdysozoa</taxon>
        <taxon>Nematoda</taxon>
        <taxon>Chromadorea</taxon>
        <taxon>Rhabditida</taxon>
        <taxon>Spirurina</taxon>
        <taxon>Ascaridomorpha</taxon>
        <taxon>Ascaridoidea</taxon>
        <taxon>Toxocaridae</taxon>
        <taxon>Toxocara</taxon>
    </lineage>
</organism>
<evidence type="ECO:0000256" key="4">
    <source>
        <dbReference type="ARBA" id="ARBA00023002"/>
    </source>
</evidence>
<dbReference type="InterPro" id="IPR036396">
    <property type="entry name" value="Cyt_P450_sf"/>
</dbReference>
<dbReference type="InterPro" id="IPR050705">
    <property type="entry name" value="Cytochrome_P450_3A"/>
</dbReference>
<evidence type="ECO:0000256" key="3">
    <source>
        <dbReference type="ARBA" id="ARBA00022723"/>
    </source>
</evidence>
<protein>
    <submittedName>
        <fullName evidence="9">Cytochrome P450 9e2</fullName>
    </submittedName>
</protein>
<dbReference type="InterPro" id="IPR002401">
    <property type="entry name" value="Cyt_P450_E_grp-I"/>
</dbReference>
<name>A0A183V8J6_TOXCA</name>
<dbReference type="GO" id="GO:0020037">
    <property type="term" value="F:heme binding"/>
    <property type="evidence" value="ECO:0007669"/>
    <property type="project" value="InterPro"/>
</dbReference>
<dbReference type="GO" id="GO:0005506">
    <property type="term" value="F:iron ion binding"/>
    <property type="evidence" value="ECO:0007669"/>
    <property type="project" value="InterPro"/>
</dbReference>
<reference evidence="9" key="1">
    <citation type="submission" date="2016-06" db="UniProtKB">
        <authorList>
            <consortium name="WormBaseParasite"/>
        </authorList>
    </citation>
    <scope>IDENTIFICATION</scope>
</reference>
<keyword evidence="8" id="KW-1185">Reference proteome</keyword>
<dbReference type="SUPFAM" id="SSF48264">
    <property type="entry name" value="Cytochrome P450"/>
    <property type="match status" value="1"/>
</dbReference>
<dbReference type="Proteomes" id="UP000050794">
    <property type="component" value="Unassembled WGS sequence"/>
</dbReference>
<evidence type="ECO:0000313" key="9">
    <source>
        <dbReference type="WBParaSite" id="TCNE_0001706701-mRNA-1"/>
    </source>
</evidence>
<dbReference type="PRINTS" id="PR00385">
    <property type="entry name" value="P450"/>
</dbReference>
<keyword evidence="3" id="KW-0479">Metal-binding</keyword>
<keyword evidence="5" id="KW-0408">Iron</keyword>
<keyword evidence="6" id="KW-0503">Monooxygenase</keyword>
<dbReference type="AlphaFoldDB" id="A0A183V8J6"/>
<dbReference type="PANTHER" id="PTHR24302">
    <property type="entry name" value="CYTOCHROME P450 FAMILY 3"/>
    <property type="match status" value="1"/>
</dbReference>
<evidence type="ECO:0000256" key="2">
    <source>
        <dbReference type="ARBA" id="ARBA00022617"/>
    </source>
</evidence>
<sequence length="411" mass="46832">MYAYRKVVLKAFGIKKRSQCSTFSDARVCKLHSRTQQRDLSHAAMPVAFDRIPKLYRLNNYWLKQGIPGPKPNLIFGNLLQLKNGFKTFDIENTKKYGSRFAVVFAGVPVFVTSDLDLLREVLVKQFNCFANREIRNITYNENHVGSKMMLVLKDQLWKDVRRTVTPAFSSAKMKNSFLNSVNCRLCGNYTMDAIAKCAFGVNAGSQRGDSPFANYARQILGFTFWDPRLLFITLFPNVARYIENFTGHYVLNHEAHKYVVDAVRKVIKERRMNPETGKVDFLKLLLDCSGKGDAETEVDCEITNDVVSKGGRKVELSDDLIISQCFIFLVAGYETSSATLQFCLYNLAVNPTVQEKGYEEVISVVGEKEYIDYDDLTNMPYIDQIIKETLRLFPPIPGLLDFLLFPSVIN</sequence>
<dbReference type="PRINTS" id="PR00463">
    <property type="entry name" value="EP450I"/>
</dbReference>
<dbReference type="InterPro" id="IPR001128">
    <property type="entry name" value="Cyt_P450"/>
</dbReference>
<keyword evidence="2" id="KW-0349">Heme</keyword>
<evidence type="ECO:0000256" key="1">
    <source>
        <dbReference type="ARBA" id="ARBA00010617"/>
    </source>
</evidence>
<reference evidence="7 8" key="2">
    <citation type="submission" date="2018-11" db="EMBL/GenBank/DDBJ databases">
        <authorList>
            <consortium name="Pathogen Informatics"/>
        </authorList>
    </citation>
    <scope>NUCLEOTIDE SEQUENCE [LARGE SCALE GENOMIC DNA]</scope>
</reference>
<dbReference type="Pfam" id="PF00067">
    <property type="entry name" value="p450"/>
    <property type="match status" value="2"/>
</dbReference>
<dbReference type="GO" id="GO:0016705">
    <property type="term" value="F:oxidoreductase activity, acting on paired donors, with incorporation or reduction of molecular oxygen"/>
    <property type="evidence" value="ECO:0007669"/>
    <property type="project" value="InterPro"/>
</dbReference>
<dbReference type="PANTHER" id="PTHR24302:SF15">
    <property type="entry name" value="FATTY-ACID PEROXYGENASE"/>
    <property type="match status" value="1"/>
</dbReference>
<dbReference type="GO" id="GO:0008395">
    <property type="term" value="F:steroid hydroxylase activity"/>
    <property type="evidence" value="ECO:0007669"/>
    <property type="project" value="TreeGrafter"/>
</dbReference>
<dbReference type="Gene3D" id="1.10.630.10">
    <property type="entry name" value="Cytochrome P450"/>
    <property type="match status" value="1"/>
</dbReference>
<dbReference type="WBParaSite" id="TCNE_0001706701-mRNA-1">
    <property type="protein sequence ID" value="TCNE_0001706701-mRNA-1"/>
    <property type="gene ID" value="TCNE_0001706701"/>
</dbReference>
<proteinExistence type="inferred from homology"/>
<gene>
    <name evidence="7" type="ORF">TCNE_LOCUS17066</name>
</gene>
<dbReference type="EMBL" id="UYWY01024122">
    <property type="protein sequence ID" value="VDM48387.1"/>
    <property type="molecule type" value="Genomic_DNA"/>
</dbReference>
<keyword evidence="4" id="KW-0560">Oxidoreductase</keyword>